<protein>
    <submittedName>
        <fullName evidence="2">S-layer domain-like protein</fullName>
    </submittedName>
</protein>
<keyword evidence="1" id="KW-1133">Transmembrane helix</keyword>
<dbReference type="PANTHER" id="PTHR35902:SF3">
    <property type="entry name" value="NPCBM-ASSOCIATED, NEW3 DOMAIN OF ALPHA-GALACTOSIDASE"/>
    <property type="match status" value="1"/>
</dbReference>
<dbReference type="AlphaFoldDB" id="A7I768"/>
<reference evidence="3" key="1">
    <citation type="journal article" date="2015" name="Microbiology">
        <title>Genome of Methanoregula boonei 6A8 reveals adaptations to oligotrophic peatland environments.</title>
        <authorList>
            <person name="Braeuer S."/>
            <person name="Cadillo-Quiroz H."/>
            <person name="Kyrpides N."/>
            <person name="Woyke T."/>
            <person name="Goodwin L."/>
            <person name="Detter C."/>
            <person name="Podell S."/>
            <person name="Yavitt J.B."/>
            <person name="Zinder S.H."/>
        </authorList>
    </citation>
    <scope>NUCLEOTIDE SEQUENCE [LARGE SCALE GENOMIC DNA]</scope>
    <source>
        <strain evidence="3">DSM 21154 / JCM 14090 / 6A8</strain>
    </source>
</reference>
<evidence type="ECO:0000256" key="1">
    <source>
        <dbReference type="SAM" id="Phobius"/>
    </source>
</evidence>
<dbReference type="HOGENOM" id="CLU_028008_0_0_2"/>
<dbReference type="eggNOG" id="arCOG02079">
    <property type="taxonomic scope" value="Archaea"/>
</dbReference>
<dbReference type="EMBL" id="CP000780">
    <property type="protein sequence ID" value="ABS55579.1"/>
    <property type="molecule type" value="Genomic_DNA"/>
</dbReference>
<feature type="transmembrane region" description="Helical" evidence="1">
    <location>
        <begin position="413"/>
        <end position="430"/>
    </location>
</feature>
<organism evidence="2 3">
    <name type="scientific">Methanoregula boonei (strain DSM 21154 / JCM 14090 / 6A8)</name>
    <dbReference type="NCBI Taxonomy" id="456442"/>
    <lineage>
        <taxon>Archaea</taxon>
        <taxon>Methanobacteriati</taxon>
        <taxon>Methanobacteriota</taxon>
        <taxon>Stenosarchaea group</taxon>
        <taxon>Methanomicrobia</taxon>
        <taxon>Methanomicrobiales</taxon>
        <taxon>Methanoregulaceae</taxon>
        <taxon>Methanoregula</taxon>
    </lineage>
</organism>
<dbReference type="PANTHER" id="PTHR35902">
    <property type="entry name" value="S-LAYER DOMAIN-LIKE PROTEIN-RELATED"/>
    <property type="match status" value="1"/>
</dbReference>
<dbReference type="KEGG" id="mbn:Mboo_1061"/>
<evidence type="ECO:0000313" key="3">
    <source>
        <dbReference type="Proteomes" id="UP000002408"/>
    </source>
</evidence>
<dbReference type="STRING" id="456442.Mboo_1061"/>
<sequence precursor="true">MIPTLMRRHKGRIIILLLVLAAFLVSPAFAGTRYFEGSPNLTAYVSGANQFAPGSSIQIPVVIKNTGINTYYEVASNIVDRADVPTTAKFVTVAMGAGNAPVVIKTDPQMIGDIASQDQQTATFSATVNADAAGGTYTLPLNITYQQFSHVDQYGMDTFQYYYVPMNVTLTVPLVIKSEVIPEVISATSDNLVAGADGYVNLTIKNIGSFDGTKATVQIVQNDDSPVSPVDSNVYIGDFPAGSTVSCQYKVAVADTAQNKTYPVDVVVNYQNDEGDMVPSQSQTVGIDVGNKVNFAIQISPIEMSPGSKHTIQIEYQNTGDTMVYSAQARISVAAPFTSSSDVAYLGDLAPGQTAVATYQISVASDATLKEYGLDSEIRYNNAIGDTYVSDPMKVTIDVQNLTGLEGIISNPVYLSLIAAVIIGIIYAIIHTRKKH</sequence>
<name>A7I768_METB6</name>
<gene>
    <name evidence="2" type="ordered locus">Mboo_1061</name>
</gene>
<keyword evidence="1" id="KW-0472">Membrane</keyword>
<proteinExistence type="predicted"/>
<accession>A7I768</accession>
<keyword evidence="3" id="KW-1185">Reference proteome</keyword>
<evidence type="ECO:0000313" key="2">
    <source>
        <dbReference type="EMBL" id="ABS55579.1"/>
    </source>
</evidence>
<keyword evidence="1" id="KW-0812">Transmembrane</keyword>
<dbReference type="Proteomes" id="UP000002408">
    <property type="component" value="Chromosome"/>
</dbReference>